<dbReference type="EMBL" id="PPQS01000026">
    <property type="protein sequence ID" value="PNZ50072.1"/>
    <property type="molecule type" value="Genomic_DNA"/>
</dbReference>
<evidence type="ECO:0000313" key="8">
    <source>
        <dbReference type="Proteomes" id="UP000596960"/>
    </source>
</evidence>
<proteinExistence type="inferred from homology"/>
<evidence type="ECO:0000313" key="7">
    <source>
        <dbReference type="Proteomes" id="UP000236395"/>
    </source>
</evidence>
<dbReference type="RefSeq" id="WP_014373779.1">
    <property type="nucleotide sequence ID" value="NZ_CBCSFW010000002.1"/>
</dbReference>
<keyword evidence="8" id="KW-1185">Reference proteome</keyword>
<evidence type="ECO:0000256" key="4">
    <source>
        <dbReference type="ARBA" id="ARBA00044789"/>
    </source>
</evidence>
<evidence type="ECO:0000256" key="1">
    <source>
        <dbReference type="ARBA" id="ARBA00005282"/>
    </source>
</evidence>
<protein>
    <recommendedName>
        <fullName evidence="4">Phenol-soluble modulin alpha 3 peptide</fullName>
    </recommendedName>
</protein>
<reference evidence="5 8" key="2">
    <citation type="submission" date="2020-10" db="EMBL/GenBank/DDBJ databases">
        <title>Phenotypic and genomic profiling of Staphylococcus argenteus in Canada and the United States and recommendations for clinical result reporting.</title>
        <authorList>
            <person name="Eshaghi A."/>
            <person name="Bommersbach C."/>
            <person name="Zitterman S."/>
            <person name="Burnham C.-A.D."/>
            <person name="Patel R."/>
            <person name="Schuetz A.N."/>
            <person name="Patel S.N."/>
            <person name="Kus J.V."/>
        </authorList>
    </citation>
    <scope>NUCLEOTIDE SEQUENCE [LARGE SCALE GENOMIC DNA]</scope>
    <source>
        <strain evidence="5 8">DSM 28300</strain>
    </source>
</reference>
<keyword evidence="3" id="KW-0843">Virulence</keyword>
<comment type="caution">
    <text evidence="6">The sequence shown here is derived from an EMBL/GenBank/DDBJ whole genome shotgun (WGS) entry which is preliminary data.</text>
</comment>
<evidence type="ECO:0000256" key="3">
    <source>
        <dbReference type="ARBA" id="ARBA00023026"/>
    </source>
</evidence>
<accession>A0A2K4AJ15</accession>
<dbReference type="AlphaFoldDB" id="A0A2K4AJ15"/>
<evidence type="ECO:0000313" key="6">
    <source>
        <dbReference type="EMBL" id="PNZ50072.1"/>
    </source>
</evidence>
<organism evidence="6 7">
    <name type="scientific">Staphylococcus schweitzeri</name>
    <dbReference type="NCBI Taxonomy" id="1654388"/>
    <lineage>
        <taxon>Bacteria</taxon>
        <taxon>Bacillati</taxon>
        <taxon>Bacillota</taxon>
        <taxon>Bacilli</taxon>
        <taxon>Bacillales</taxon>
        <taxon>Staphylococcaceae</taxon>
        <taxon>Staphylococcus</taxon>
    </lineage>
</organism>
<keyword evidence="2" id="KW-0204">Cytolysis</keyword>
<dbReference type="GO" id="GO:0031640">
    <property type="term" value="P:killing of cells of another organism"/>
    <property type="evidence" value="ECO:0007669"/>
    <property type="project" value="UniProtKB-KW"/>
</dbReference>
<comment type="similarity">
    <text evidence="1">Belongs to the phenol-soluble modulin alpha peptides family.</text>
</comment>
<dbReference type="InterPro" id="IPR031429">
    <property type="entry name" value="PSM_alpha"/>
</dbReference>
<evidence type="ECO:0000313" key="5">
    <source>
        <dbReference type="EMBL" id="MBE2127483.1"/>
    </source>
</evidence>
<dbReference type="NCBIfam" id="NF033426">
    <property type="entry name" value="PSM_alpha_3"/>
    <property type="match status" value="1"/>
</dbReference>
<dbReference type="EMBL" id="JADAMT010000001">
    <property type="protein sequence ID" value="MBE2127483.1"/>
    <property type="molecule type" value="Genomic_DNA"/>
</dbReference>
<dbReference type="Proteomes" id="UP000236395">
    <property type="component" value="Unassembled WGS sequence"/>
</dbReference>
<reference evidence="6 7" key="1">
    <citation type="submission" date="2017-08" db="EMBL/GenBank/DDBJ databases">
        <title>Draft genome sequences of 64 type strains of genus Staph aureus.</title>
        <authorList>
            <person name="Cole K."/>
            <person name="Golubchik T."/>
            <person name="Russell J."/>
            <person name="Foster D."/>
            <person name="Llewelyn M."/>
            <person name="Wilson D."/>
            <person name="Crook D."/>
            <person name="Paul J."/>
        </authorList>
    </citation>
    <scope>NUCLEOTIDE SEQUENCE [LARGE SCALE GENOMIC DNA]</scope>
    <source>
        <strain evidence="6 7">DSM 28300</strain>
    </source>
</reference>
<dbReference type="Proteomes" id="UP000596960">
    <property type="component" value="Unassembled WGS sequence"/>
</dbReference>
<dbReference type="InterPro" id="IPR053383">
    <property type="entry name" value="PSM_alpha_peptides"/>
</dbReference>
<dbReference type="Pfam" id="PF17063">
    <property type="entry name" value="PSMalpha"/>
    <property type="match status" value="1"/>
</dbReference>
<gene>
    <name evidence="6" type="ORF">CD116_05695</name>
    <name evidence="5" type="ORF">ILQ21_00170</name>
</gene>
<evidence type="ECO:0000256" key="2">
    <source>
        <dbReference type="ARBA" id="ARBA00022852"/>
    </source>
</evidence>
<sequence>MEFVAKLFKFFKDLLGKFLGNN</sequence>
<dbReference type="SMR" id="A0A2K4AJ15"/>
<dbReference type="GeneID" id="98344759"/>
<name>A0A2K4AJ15_9STAP</name>